<gene>
    <name evidence="1" type="ORF">D0Y50_12250</name>
</gene>
<evidence type="ECO:0000313" key="2">
    <source>
        <dbReference type="Proteomes" id="UP000262073"/>
    </source>
</evidence>
<sequence>MTTPAFDSALLQPINAFLSCPTPDEWVAEAVKPQNLEGLLIDHCNCELKAAQTAMLLIRRYAVDKANGELLLAWLKPYEDFVYRQQGDGNFDRLHTGLKKMIQSHGETDFADELVNKMVLLIKEELHHFQQVLEIMQSRGITYRNVGAGRYARGMMRHVRTYEPQTLVDKLICGAYIEARSCERFARLAPLLDEELGRFYISLLRSEARHYQDYLTLAQQVAGTDISDRVKHFAEVEAQLIASTDADFKFHSGVPAAVATA</sequence>
<dbReference type="Gene3D" id="1.20.1260.10">
    <property type="match status" value="1"/>
</dbReference>
<dbReference type="OrthoDB" id="9802518at2"/>
<dbReference type="RefSeq" id="WP_108568268.1">
    <property type="nucleotide sequence ID" value="NZ_CP031769.1"/>
</dbReference>
<dbReference type="SUPFAM" id="SSF47240">
    <property type="entry name" value="Ferritin-like"/>
    <property type="match status" value="1"/>
</dbReference>
<dbReference type="CDD" id="cd07910">
    <property type="entry name" value="MiaE"/>
    <property type="match status" value="1"/>
</dbReference>
<dbReference type="InterPro" id="IPR010386">
    <property type="entry name" value="tRNA-Hydrxlase_MiaE"/>
</dbReference>
<dbReference type="PIRSF" id="PIRSF020736">
    <property type="entry name" value="MiaE"/>
    <property type="match status" value="1"/>
</dbReference>
<organism evidence="1 2">
    <name type="scientific">Salinimonas sediminis</name>
    <dbReference type="NCBI Taxonomy" id="2303538"/>
    <lineage>
        <taxon>Bacteria</taxon>
        <taxon>Pseudomonadati</taxon>
        <taxon>Pseudomonadota</taxon>
        <taxon>Gammaproteobacteria</taxon>
        <taxon>Alteromonadales</taxon>
        <taxon>Alteromonadaceae</taxon>
        <taxon>Alteromonas/Salinimonas group</taxon>
        <taxon>Salinimonas</taxon>
    </lineage>
</organism>
<dbReference type="InterPro" id="IPR012347">
    <property type="entry name" value="Ferritin-like"/>
</dbReference>
<protein>
    <submittedName>
        <fullName evidence="1">tRNA-(Ms[2]io[6]A)-hydroxylase</fullName>
    </submittedName>
</protein>
<dbReference type="Pfam" id="PF06175">
    <property type="entry name" value="MiaE"/>
    <property type="match status" value="1"/>
</dbReference>
<evidence type="ECO:0000313" key="1">
    <source>
        <dbReference type="EMBL" id="AXR07053.1"/>
    </source>
</evidence>
<dbReference type="NCBIfam" id="NF047790">
    <property type="entry name" value="tRNAmsioHdxaseMiaE"/>
    <property type="match status" value="1"/>
</dbReference>
<name>A0A346NNE6_9ALTE</name>
<dbReference type="EMBL" id="CP031769">
    <property type="protein sequence ID" value="AXR07053.1"/>
    <property type="molecule type" value="Genomic_DNA"/>
</dbReference>
<dbReference type="GO" id="GO:0006400">
    <property type="term" value="P:tRNA modification"/>
    <property type="evidence" value="ECO:0007669"/>
    <property type="project" value="InterPro"/>
</dbReference>
<dbReference type="PANTHER" id="PTHR42637">
    <property type="entry name" value="TRNA-(MS[2]IO[6]A)-HYDROXYLASE"/>
    <property type="match status" value="1"/>
</dbReference>
<reference evidence="1 2" key="1">
    <citation type="submission" date="2018-08" db="EMBL/GenBank/DDBJ databases">
        <title>Salinimonas sediminis sp. nov., a piezophilic bacterium isolated from a deep-sea sediment sample from the New Britain Trench.</title>
        <authorList>
            <person name="Cao J."/>
        </authorList>
    </citation>
    <scope>NUCLEOTIDE SEQUENCE [LARGE SCALE GENOMIC DNA]</scope>
    <source>
        <strain evidence="1 2">N102</strain>
    </source>
</reference>
<dbReference type="PANTHER" id="PTHR42637:SF1">
    <property type="entry name" value="TRNA 2-(METHYLSULFANYL)-N(6)-ISOPENTENYLADENOSINE(37) HYDROXYLASE"/>
    <property type="match status" value="1"/>
</dbReference>
<dbReference type="GO" id="GO:0045301">
    <property type="term" value="F:tRNA 2-(methylsulfanyl)-N(6)-isopentenyladenosine(37) hydroxylase activity"/>
    <property type="evidence" value="ECO:0007669"/>
    <property type="project" value="InterPro"/>
</dbReference>
<dbReference type="KEGG" id="salm:D0Y50_12250"/>
<proteinExistence type="predicted"/>
<accession>A0A346NNE6</accession>
<keyword evidence="2" id="KW-1185">Reference proteome</keyword>
<dbReference type="InterPro" id="IPR009078">
    <property type="entry name" value="Ferritin-like_SF"/>
</dbReference>
<dbReference type="Proteomes" id="UP000262073">
    <property type="component" value="Chromosome"/>
</dbReference>
<dbReference type="AlphaFoldDB" id="A0A346NNE6"/>